<keyword evidence="1" id="KW-1133">Transmembrane helix</keyword>
<comment type="caution">
    <text evidence="2">The sequence shown here is derived from an EMBL/GenBank/DDBJ whole genome shotgun (WGS) entry which is preliminary data.</text>
</comment>
<reference evidence="2" key="1">
    <citation type="journal article" date="2014" name="Front. Microbiol.">
        <title>High frequency of phylogenetically diverse reductive dehalogenase-homologous genes in deep subseafloor sedimentary metagenomes.</title>
        <authorList>
            <person name="Kawai M."/>
            <person name="Futagami T."/>
            <person name="Toyoda A."/>
            <person name="Takaki Y."/>
            <person name="Nishi S."/>
            <person name="Hori S."/>
            <person name="Arai W."/>
            <person name="Tsubouchi T."/>
            <person name="Morono Y."/>
            <person name="Uchiyama I."/>
            <person name="Ito T."/>
            <person name="Fujiyama A."/>
            <person name="Inagaki F."/>
            <person name="Takami H."/>
        </authorList>
    </citation>
    <scope>NUCLEOTIDE SEQUENCE</scope>
    <source>
        <strain evidence="2">Expedition CK06-06</strain>
    </source>
</reference>
<sequence>MPYCLDCGQEITEHQQRNFNGLCPECTRLIKQKERVKQQSKQQVLPMDFKRKYKIICVLWIVFWVLFISYEFYYFQNIIPYTYKDYASDYGLYSSATQIFDAIRLFLGLVLLIILIGYCIESGRKRRILEENNLRN</sequence>
<dbReference type="EMBL" id="BARV01014734">
    <property type="protein sequence ID" value="GAI22525.1"/>
    <property type="molecule type" value="Genomic_DNA"/>
</dbReference>
<organism evidence="2">
    <name type="scientific">marine sediment metagenome</name>
    <dbReference type="NCBI Taxonomy" id="412755"/>
    <lineage>
        <taxon>unclassified sequences</taxon>
        <taxon>metagenomes</taxon>
        <taxon>ecological metagenomes</taxon>
    </lineage>
</organism>
<keyword evidence="1" id="KW-0812">Transmembrane</keyword>
<name>X1N6S4_9ZZZZ</name>
<evidence type="ECO:0000313" key="2">
    <source>
        <dbReference type="EMBL" id="GAI22525.1"/>
    </source>
</evidence>
<proteinExistence type="predicted"/>
<feature type="transmembrane region" description="Helical" evidence="1">
    <location>
        <begin position="55"/>
        <end position="75"/>
    </location>
</feature>
<evidence type="ECO:0000256" key="1">
    <source>
        <dbReference type="SAM" id="Phobius"/>
    </source>
</evidence>
<protein>
    <submittedName>
        <fullName evidence="2">Uncharacterized protein</fullName>
    </submittedName>
</protein>
<gene>
    <name evidence="2" type="ORF">S06H3_25575</name>
</gene>
<accession>X1N6S4</accession>
<keyword evidence="1" id="KW-0472">Membrane</keyword>
<feature type="transmembrane region" description="Helical" evidence="1">
    <location>
        <begin position="102"/>
        <end position="120"/>
    </location>
</feature>
<dbReference type="AlphaFoldDB" id="X1N6S4"/>